<feature type="domain" description="Aspartate/glutamate/uridylate kinase" evidence="10">
    <location>
        <begin position="11"/>
        <end position="288"/>
    </location>
</feature>
<evidence type="ECO:0000313" key="12">
    <source>
        <dbReference type="Proteomes" id="UP001465153"/>
    </source>
</evidence>
<dbReference type="PIRSF" id="PIRSF000726">
    <property type="entry name" value="Asp_kin"/>
    <property type="match status" value="1"/>
</dbReference>
<comment type="pathway">
    <text evidence="9">Amino-acid biosynthesis; L-methionine biosynthesis via de novo pathway; L-homoserine from L-aspartate: step 1/3.</text>
</comment>
<keyword evidence="5 8" id="KW-0418">Kinase</keyword>
<dbReference type="Gene3D" id="3.30.70.260">
    <property type="match status" value="2"/>
</dbReference>
<evidence type="ECO:0000313" key="11">
    <source>
        <dbReference type="EMBL" id="GAA6168922.1"/>
    </source>
</evidence>
<dbReference type="Gene3D" id="1.20.120.1320">
    <property type="entry name" value="Aspartokinase, catalytic domain"/>
    <property type="match status" value="1"/>
</dbReference>
<gene>
    <name evidence="11" type="primary">lysC</name>
    <name evidence="11" type="ORF">NBRC116591_27330</name>
</gene>
<dbReference type="InterPro" id="IPR045865">
    <property type="entry name" value="ACT-like_dom_sf"/>
</dbReference>
<dbReference type="Proteomes" id="UP001465153">
    <property type="component" value="Unassembled WGS sequence"/>
</dbReference>
<proteinExistence type="inferred from homology"/>
<evidence type="ECO:0000256" key="3">
    <source>
        <dbReference type="ARBA" id="ARBA00022679"/>
    </source>
</evidence>
<dbReference type="EMBL" id="BAABWN010000009">
    <property type="protein sequence ID" value="GAA6168922.1"/>
    <property type="molecule type" value="Genomic_DNA"/>
</dbReference>
<evidence type="ECO:0000256" key="1">
    <source>
        <dbReference type="ARBA" id="ARBA00004766"/>
    </source>
</evidence>
<dbReference type="SUPFAM" id="SSF53633">
    <property type="entry name" value="Carbamate kinase-like"/>
    <property type="match status" value="1"/>
</dbReference>
<dbReference type="PANTHER" id="PTHR21499:SF59">
    <property type="entry name" value="ASPARTOKINASE"/>
    <property type="match status" value="1"/>
</dbReference>
<sequence>MLEITHYDRLSVAKFGGTSVTSVDAMFACAHIITSDPSIKLVVVSAQSGMTDLLTELTLSDDLQQAHAVILKITQRQTDFINGCSLEFLKPKLNSIIDRWLEQFQTLVNNSDFPVSDTLRHRLLAQGEYLSSELIGEVLTHSQIKNCVVDASQLIKVHKLGEVGVKPDLNRISFACRAYLSKLSHDSITVTQGFIGSDVNTQEFLTLGRGGSDFSAALLAEAVKADELQLWTDVEGIFTADPRVVKSAQLLESVSFNQANRMARFGAKVVHPDTIAPVMRNNIPVLIAATKYPNGNRTWVKQYDTQDKTDNRALSITRRKSQALITVEVGSVAERIDPDSILKKLSNTQLYSDWLTYTDNVLNVIVNQPVLNNANAVVAEIEHELVDLGAVNVETDLSLISIIGDGFCNNHLLIQKLLAYLADYSVRNLMIGTSDHLINWLIPAEFEETMIIDVHRLLFEDKTLNNAAADYDLSVAS</sequence>
<evidence type="ECO:0000256" key="9">
    <source>
        <dbReference type="RuleBase" id="RU004249"/>
    </source>
</evidence>
<dbReference type="SUPFAM" id="SSF55021">
    <property type="entry name" value="ACT-like"/>
    <property type="match status" value="1"/>
</dbReference>
<dbReference type="RefSeq" id="WP_353303613.1">
    <property type="nucleotide sequence ID" value="NZ_BAABWN010000009.1"/>
</dbReference>
<dbReference type="InterPro" id="IPR018042">
    <property type="entry name" value="Aspartate_kinase_CS"/>
</dbReference>
<evidence type="ECO:0000256" key="4">
    <source>
        <dbReference type="ARBA" id="ARBA00022741"/>
    </source>
</evidence>
<keyword evidence="3 8" id="KW-0808">Transferase</keyword>
<name>A0ABQ0ABA3_9GAMM</name>
<comment type="catalytic activity">
    <reaction evidence="7 8">
        <text>L-aspartate + ATP = 4-phospho-L-aspartate + ADP</text>
        <dbReference type="Rhea" id="RHEA:23776"/>
        <dbReference type="ChEBI" id="CHEBI:29991"/>
        <dbReference type="ChEBI" id="CHEBI:30616"/>
        <dbReference type="ChEBI" id="CHEBI:57535"/>
        <dbReference type="ChEBI" id="CHEBI:456216"/>
        <dbReference type="EC" id="2.7.2.4"/>
    </reaction>
</comment>
<dbReference type="PROSITE" id="PS00324">
    <property type="entry name" value="ASPARTOKINASE"/>
    <property type="match status" value="1"/>
</dbReference>
<dbReference type="PANTHER" id="PTHR21499">
    <property type="entry name" value="ASPARTATE KINASE"/>
    <property type="match status" value="1"/>
</dbReference>
<keyword evidence="4" id="KW-0547">Nucleotide-binding</keyword>
<protein>
    <recommendedName>
        <fullName evidence="8">Aspartokinase</fullName>
        <ecNumber evidence="8">2.7.2.4</ecNumber>
    </recommendedName>
</protein>
<dbReference type="InterPro" id="IPR042199">
    <property type="entry name" value="AsparK_Bifunc_asparK/hSer_DH"/>
</dbReference>
<organism evidence="11 12">
    <name type="scientific">Sessilibacter corallicola</name>
    <dbReference type="NCBI Taxonomy" id="2904075"/>
    <lineage>
        <taxon>Bacteria</taxon>
        <taxon>Pseudomonadati</taxon>
        <taxon>Pseudomonadota</taxon>
        <taxon>Gammaproteobacteria</taxon>
        <taxon>Cellvibrionales</taxon>
        <taxon>Cellvibrionaceae</taxon>
        <taxon>Sessilibacter</taxon>
    </lineage>
</organism>
<reference evidence="11 12" key="1">
    <citation type="submission" date="2024-04" db="EMBL/GenBank/DDBJ databases">
        <title>Draft genome sequence of Sessilibacter corallicola NBRC 116591.</title>
        <authorList>
            <person name="Miyakawa T."/>
            <person name="Kusuya Y."/>
            <person name="Miura T."/>
        </authorList>
    </citation>
    <scope>NUCLEOTIDE SEQUENCE [LARGE SCALE GENOMIC DNA]</scope>
    <source>
        <strain evidence="11 12">KU-00831-HH</strain>
    </source>
</reference>
<evidence type="ECO:0000256" key="5">
    <source>
        <dbReference type="ARBA" id="ARBA00022777"/>
    </source>
</evidence>
<evidence type="ECO:0000256" key="6">
    <source>
        <dbReference type="ARBA" id="ARBA00022840"/>
    </source>
</evidence>
<keyword evidence="6" id="KW-0067">ATP-binding</keyword>
<comment type="caution">
    <text evidence="11">The sequence shown here is derived from an EMBL/GenBank/DDBJ whole genome shotgun (WGS) entry which is preliminary data.</text>
</comment>
<dbReference type="InterPro" id="IPR001341">
    <property type="entry name" value="Asp_kinase"/>
</dbReference>
<dbReference type="Gene3D" id="3.40.1160.10">
    <property type="entry name" value="Acetylglutamate kinase-like"/>
    <property type="match status" value="1"/>
</dbReference>
<evidence type="ECO:0000256" key="7">
    <source>
        <dbReference type="ARBA" id="ARBA00047872"/>
    </source>
</evidence>
<accession>A0ABQ0ABA3</accession>
<comment type="pathway">
    <text evidence="1 9">Amino-acid biosynthesis; L-lysine biosynthesis via DAP pathway; (S)-tetrahydrodipicolinate from L-aspartate: step 1/4.</text>
</comment>
<dbReference type="InterPro" id="IPR005260">
    <property type="entry name" value="Asp_kin_monofn"/>
</dbReference>
<keyword evidence="9" id="KW-0028">Amino-acid biosynthesis</keyword>
<evidence type="ECO:0000259" key="10">
    <source>
        <dbReference type="Pfam" id="PF00696"/>
    </source>
</evidence>
<dbReference type="InterPro" id="IPR036393">
    <property type="entry name" value="AceGlu_kinase-like_sf"/>
</dbReference>
<dbReference type="EC" id="2.7.2.4" evidence="8"/>
<dbReference type="InterPro" id="IPR001048">
    <property type="entry name" value="Asp/Glu/Uridylate_kinase"/>
</dbReference>
<dbReference type="Pfam" id="PF00696">
    <property type="entry name" value="AA_kinase"/>
    <property type="match status" value="1"/>
</dbReference>
<evidence type="ECO:0000256" key="8">
    <source>
        <dbReference type="RuleBase" id="RU003448"/>
    </source>
</evidence>
<comment type="pathway">
    <text evidence="9">Amino-acid biosynthesis; L-threonine biosynthesis; L-threonine from L-aspartate: step 1/5.</text>
</comment>
<comment type="similarity">
    <text evidence="2 8">Belongs to the aspartokinase family.</text>
</comment>
<dbReference type="NCBIfam" id="TIGR00657">
    <property type="entry name" value="asp_kinases"/>
    <property type="match status" value="1"/>
</dbReference>
<evidence type="ECO:0000256" key="2">
    <source>
        <dbReference type="ARBA" id="ARBA00010122"/>
    </source>
</evidence>
<keyword evidence="12" id="KW-1185">Reference proteome</keyword>